<dbReference type="EMBL" id="AWWI01000026">
    <property type="protein sequence ID" value="PIL21730.1"/>
    <property type="molecule type" value="Genomic_DNA"/>
</dbReference>
<dbReference type="Proteomes" id="UP000231259">
    <property type="component" value="Unassembled WGS sequence"/>
</dbReference>
<reference evidence="1 2" key="1">
    <citation type="submission" date="2013-09" db="EMBL/GenBank/DDBJ databases">
        <title>Genome sequencing of Phaeobacter antarcticus sp. nov. SM1211.</title>
        <authorList>
            <person name="Zhang X.-Y."/>
            <person name="Liu C."/>
            <person name="Chen X.-L."/>
            <person name="Xie B.-B."/>
            <person name="Qin Q.-L."/>
            <person name="Rong J.-C."/>
            <person name="Zhang Y.-Z."/>
        </authorList>
    </citation>
    <scope>NUCLEOTIDE SEQUENCE [LARGE SCALE GENOMIC DNA]</scope>
    <source>
        <strain evidence="1 2">SM1211</strain>
    </source>
</reference>
<organism evidence="1 2">
    <name type="scientific">Puniceibacterium antarcticum</name>
    <dbReference type="NCBI Taxonomy" id="1206336"/>
    <lineage>
        <taxon>Bacteria</taxon>
        <taxon>Pseudomonadati</taxon>
        <taxon>Pseudomonadota</taxon>
        <taxon>Alphaproteobacteria</taxon>
        <taxon>Rhodobacterales</taxon>
        <taxon>Paracoccaceae</taxon>
        <taxon>Puniceibacterium</taxon>
    </lineage>
</organism>
<dbReference type="AlphaFoldDB" id="A0A2G8RJK3"/>
<keyword evidence="2" id="KW-1185">Reference proteome</keyword>
<sequence>MMFFALRWLFGRSRSGGSGVDLEAESGRGPRIVLFRRNNASGFAPKDRRLKLILKSARICGPYRRDISMAFQICDREPRQPCQIQC</sequence>
<protein>
    <submittedName>
        <fullName evidence="1">Uncharacterized protein</fullName>
    </submittedName>
</protein>
<proteinExistence type="predicted"/>
<comment type="caution">
    <text evidence="1">The sequence shown here is derived from an EMBL/GenBank/DDBJ whole genome shotgun (WGS) entry which is preliminary data.</text>
</comment>
<gene>
    <name evidence="1" type="ORF">P775_02835</name>
</gene>
<evidence type="ECO:0000313" key="2">
    <source>
        <dbReference type="Proteomes" id="UP000231259"/>
    </source>
</evidence>
<accession>A0A2G8RJK3</accession>
<evidence type="ECO:0000313" key="1">
    <source>
        <dbReference type="EMBL" id="PIL21730.1"/>
    </source>
</evidence>
<name>A0A2G8RJK3_9RHOB</name>